<evidence type="ECO:0000313" key="2">
    <source>
        <dbReference type="Proteomes" id="UP001348641"/>
    </source>
</evidence>
<evidence type="ECO:0000313" key="1">
    <source>
        <dbReference type="EMBL" id="MEE2053990.1"/>
    </source>
</evidence>
<gene>
    <name evidence="1" type="ORF">Q8A49_26155</name>
</gene>
<dbReference type="EMBL" id="JAUUCC010000091">
    <property type="protein sequence ID" value="MEE2053990.1"/>
    <property type="molecule type" value="Genomic_DNA"/>
</dbReference>
<comment type="caution">
    <text evidence="1">The sequence shown here is derived from an EMBL/GenBank/DDBJ whole genome shotgun (WGS) entry which is preliminary data.</text>
</comment>
<accession>A0ABU7KXI3</accession>
<organism evidence="1 2">
    <name type="scientific">Nocardiopsis tropica</name>
    <dbReference type="NCBI Taxonomy" id="109330"/>
    <lineage>
        <taxon>Bacteria</taxon>
        <taxon>Bacillati</taxon>
        <taxon>Actinomycetota</taxon>
        <taxon>Actinomycetes</taxon>
        <taxon>Streptosporangiales</taxon>
        <taxon>Nocardiopsidaceae</taxon>
        <taxon>Nocardiopsis</taxon>
    </lineage>
</organism>
<proteinExistence type="predicted"/>
<sequence length="299" mass="32906">MSAMSKLDTMTTLRNHGLLRMPVQVYRSPGRVTARMIRSDVGTDEALVVRTGAETEERNLPRLVGADAEAAAAWINELPPSLSALVQPYDQVLFSVELAVYDGLEIAEIIPGIWELDNQLTPAMVGVQGERADLTALDTGTGQTARFHDLVHGHYESPAQVDDWQVAMVVEWVRGRRRDLAALRRDLGHSFGLKLHYSTRFGLSPQNLRSTVPHRETWTRNQNTPSPAVAVLSSTNGPIPSGPLLLDVSLAREQHAQLTRFLSRLREAGTSMVYLRSGLLSHLAINLREAGITVRSAHG</sequence>
<dbReference type="Proteomes" id="UP001348641">
    <property type="component" value="Unassembled WGS sequence"/>
</dbReference>
<protein>
    <submittedName>
        <fullName evidence="1">Uncharacterized protein</fullName>
    </submittedName>
</protein>
<dbReference type="RefSeq" id="WP_330160894.1">
    <property type="nucleotide sequence ID" value="NZ_BAAAJA010000035.1"/>
</dbReference>
<name>A0ABU7KXI3_9ACTN</name>
<reference evidence="1 2" key="1">
    <citation type="submission" date="2023-07" db="EMBL/GenBank/DDBJ databases">
        <authorList>
            <person name="Girao M."/>
            <person name="Carvalho M.F."/>
        </authorList>
    </citation>
    <scope>NUCLEOTIDE SEQUENCE [LARGE SCALE GENOMIC DNA]</scope>
    <source>
        <strain evidence="1 2">66/93</strain>
    </source>
</reference>